<keyword evidence="8" id="KW-1185">Reference proteome</keyword>
<accession>A0A8S4FKZ6</accession>
<keyword evidence="2 4" id="KW-0444">Lipid biosynthesis</keyword>
<dbReference type="CDD" id="cd09071">
    <property type="entry name" value="FAR_C"/>
    <property type="match status" value="1"/>
</dbReference>
<dbReference type="Gene3D" id="3.40.50.720">
    <property type="entry name" value="NAD(P)-binding Rossmann-like Domain"/>
    <property type="match status" value="1"/>
</dbReference>
<sequence length="422" mass="48117">MQSFYENVIFSRIINERPSDLEKVVPVIGDMSEPNLGLEHSVISLLIQKVSVIFHVAATIKFNESLKFALSVNFEGTKQILELCRKLRKIDALVHVSTAYSNTEQDTVEERVYPPPNTLQEIDEFLNKSGDDVDARNIFLKKKPNTYAYTKAMAEYLVSTNQQDIPTAIVRPSIVLSTLKDPLPGWLENWNGPTGLMYAAARGVHRFMAADAAKVLDLIPVDTVANMTIAAAAACKNSKELKVYNCCSSPRNPITNGEFLRYFMESGASHHYGVVSYPFLILIKSTIMLSILKFFLVLIPAYVMDLFLRLFGRKPKYVKLQAVFQYAEDMLKFFTLNEWTFRDENVRGLIRNMTPEDRDTFYCDPADINWRKYIDDYVVGIDRFLDNHGDFPHTQHQQLTYNPTFGDPLFRPSLPAIEPPDV</sequence>
<dbReference type="CDD" id="cd05236">
    <property type="entry name" value="FAR-N_SDR_e"/>
    <property type="match status" value="1"/>
</dbReference>
<proteinExistence type="inferred from homology"/>
<comment type="caution">
    <text evidence="7">The sequence shown here is derived from an EMBL/GenBank/DDBJ whole genome shotgun (WGS) entry which is preliminary data.</text>
</comment>
<dbReference type="GO" id="GO:0080019">
    <property type="term" value="F:alcohol-forming very long-chain fatty acyl-CoA reductase activity"/>
    <property type="evidence" value="ECO:0007669"/>
    <property type="project" value="InterPro"/>
</dbReference>
<evidence type="ECO:0000313" key="8">
    <source>
        <dbReference type="Proteomes" id="UP000653454"/>
    </source>
</evidence>
<evidence type="ECO:0000259" key="5">
    <source>
        <dbReference type="Pfam" id="PF03015"/>
    </source>
</evidence>
<organism evidence="7 8">
    <name type="scientific">Plutella xylostella</name>
    <name type="common">Diamondback moth</name>
    <name type="synonym">Plutella maculipennis</name>
    <dbReference type="NCBI Taxonomy" id="51655"/>
    <lineage>
        <taxon>Eukaryota</taxon>
        <taxon>Metazoa</taxon>
        <taxon>Ecdysozoa</taxon>
        <taxon>Arthropoda</taxon>
        <taxon>Hexapoda</taxon>
        <taxon>Insecta</taxon>
        <taxon>Pterygota</taxon>
        <taxon>Neoptera</taxon>
        <taxon>Endopterygota</taxon>
        <taxon>Lepidoptera</taxon>
        <taxon>Glossata</taxon>
        <taxon>Ditrysia</taxon>
        <taxon>Yponomeutoidea</taxon>
        <taxon>Plutellidae</taxon>
        <taxon>Plutella</taxon>
    </lineage>
</organism>
<protein>
    <recommendedName>
        <fullName evidence="4">Fatty acyl-CoA reductase</fullName>
        <ecNumber evidence="4">1.2.1.84</ecNumber>
    </recommendedName>
</protein>
<feature type="domain" description="Fatty acyl-CoA reductase C-terminal" evidence="5">
    <location>
        <begin position="298"/>
        <end position="385"/>
    </location>
</feature>
<evidence type="ECO:0000256" key="4">
    <source>
        <dbReference type="RuleBase" id="RU363097"/>
    </source>
</evidence>
<evidence type="ECO:0000256" key="3">
    <source>
        <dbReference type="ARBA" id="ARBA00023098"/>
    </source>
</evidence>
<dbReference type="EC" id="1.2.1.84" evidence="4"/>
<dbReference type="PANTHER" id="PTHR11011:SF116">
    <property type="entry name" value="FATTY ACYL-COA REDUCTASE CG5065-RELATED"/>
    <property type="match status" value="1"/>
</dbReference>
<keyword evidence="4" id="KW-0812">Transmembrane</keyword>
<dbReference type="InterPro" id="IPR033640">
    <property type="entry name" value="FAR_C"/>
</dbReference>
<dbReference type="InterPro" id="IPR036291">
    <property type="entry name" value="NAD(P)-bd_dom_sf"/>
</dbReference>
<dbReference type="SUPFAM" id="SSF51735">
    <property type="entry name" value="NAD(P)-binding Rossmann-fold domains"/>
    <property type="match status" value="1"/>
</dbReference>
<name>A0A8S4FKZ6_PLUXY</name>
<comment type="function">
    <text evidence="4">Catalyzes the reduction of fatty acyl-CoA to fatty alcohols.</text>
</comment>
<dbReference type="GO" id="GO:0005777">
    <property type="term" value="C:peroxisome"/>
    <property type="evidence" value="ECO:0007669"/>
    <property type="project" value="TreeGrafter"/>
</dbReference>
<dbReference type="AlphaFoldDB" id="A0A8S4FKZ6"/>
<dbReference type="Pfam" id="PF07993">
    <property type="entry name" value="NAD_binding_4"/>
    <property type="match status" value="1"/>
</dbReference>
<keyword evidence="4" id="KW-1133">Transmembrane helix</keyword>
<keyword evidence="4" id="KW-0560">Oxidoreductase</keyword>
<dbReference type="Proteomes" id="UP000653454">
    <property type="component" value="Unassembled WGS sequence"/>
</dbReference>
<evidence type="ECO:0000313" key="7">
    <source>
        <dbReference type="EMBL" id="CAG9129179.1"/>
    </source>
</evidence>
<dbReference type="EMBL" id="CAJHNJ030000037">
    <property type="protein sequence ID" value="CAG9129179.1"/>
    <property type="molecule type" value="Genomic_DNA"/>
</dbReference>
<dbReference type="GO" id="GO:0035336">
    <property type="term" value="P:long-chain fatty-acyl-CoA metabolic process"/>
    <property type="evidence" value="ECO:0007669"/>
    <property type="project" value="TreeGrafter"/>
</dbReference>
<dbReference type="GO" id="GO:0102965">
    <property type="term" value="F:alcohol-forming long-chain fatty acyl-CoA reductase activity"/>
    <property type="evidence" value="ECO:0007669"/>
    <property type="project" value="UniProtKB-EC"/>
</dbReference>
<feature type="transmembrane region" description="Helical" evidence="4">
    <location>
        <begin position="287"/>
        <end position="311"/>
    </location>
</feature>
<evidence type="ECO:0000256" key="1">
    <source>
        <dbReference type="ARBA" id="ARBA00005928"/>
    </source>
</evidence>
<evidence type="ECO:0000259" key="6">
    <source>
        <dbReference type="Pfam" id="PF07993"/>
    </source>
</evidence>
<gene>
    <name evidence="7" type="ORF">PLXY2_LOCUS9476</name>
</gene>
<dbReference type="InterPro" id="IPR013120">
    <property type="entry name" value="FAR_NAD-bd"/>
</dbReference>
<evidence type="ECO:0000256" key="2">
    <source>
        <dbReference type="ARBA" id="ARBA00022516"/>
    </source>
</evidence>
<keyword evidence="4" id="KW-0472">Membrane</keyword>
<dbReference type="Pfam" id="PF03015">
    <property type="entry name" value="Sterile"/>
    <property type="match status" value="1"/>
</dbReference>
<keyword evidence="4" id="KW-0521">NADP</keyword>
<dbReference type="PANTHER" id="PTHR11011">
    <property type="entry name" value="MALE STERILITY PROTEIN 2-RELATED"/>
    <property type="match status" value="1"/>
</dbReference>
<dbReference type="InterPro" id="IPR026055">
    <property type="entry name" value="FAR"/>
</dbReference>
<reference evidence="7" key="1">
    <citation type="submission" date="2020-11" db="EMBL/GenBank/DDBJ databases">
        <authorList>
            <person name="Whiteford S."/>
        </authorList>
    </citation>
    <scope>NUCLEOTIDE SEQUENCE</scope>
</reference>
<keyword evidence="3 4" id="KW-0443">Lipid metabolism</keyword>
<feature type="domain" description="Thioester reductase (TE)" evidence="6">
    <location>
        <begin position="3"/>
        <end position="227"/>
    </location>
</feature>
<comment type="similarity">
    <text evidence="1 4">Belongs to the fatty acyl-CoA reductase family.</text>
</comment>
<comment type="catalytic activity">
    <reaction evidence="4">
        <text>a long-chain fatty acyl-CoA + 2 NADPH + 2 H(+) = a long-chain primary fatty alcohol + 2 NADP(+) + CoA</text>
        <dbReference type="Rhea" id="RHEA:52716"/>
        <dbReference type="ChEBI" id="CHEBI:15378"/>
        <dbReference type="ChEBI" id="CHEBI:57287"/>
        <dbReference type="ChEBI" id="CHEBI:57783"/>
        <dbReference type="ChEBI" id="CHEBI:58349"/>
        <dbReference type="ChEBI" id="CHEBI:77396"/>
        <dbReference type="ChEBI" id="CHEBI:83139"/>
        <dbReference type="EC" id="1.2.1.84"/>
    </reaction>
</comment>